<dbReference type="EMBL" id="PDZR01000017">
    <property type="protein sequence ID" value="PNG25308.1"/>
    <property type="molecule type" value="Genomic_DNA"/>
</dbReference>
<dbReference type="AlphaFoldDB" id="A0A2J7TEW0"/>
<sequence>MSGPDSIVAPSSSAEPDREPFCGERHPTPPCVSLCLPLPISIGPGGAQAFDTRRPTQEPRAEDANASLNGA</sequence>
<reference evidence="2 3" key="1">
    <citation type="submission" date="2017-10" db="EMBL/GenBank/DDBJ databases">
        <title>Genome announcement of Methylocella silvestris TVC from permafrost.</title>
        <authorList>
            <person name="Wang J."/>
            <person name="Geng K."/>
            <person name="Ul-Haque F."/>
            <person name="Crombie A.T."/>
            <person name="Street L.E."/>
            <person name="Wookey P.A."/>
            <person name="Murrell J.C."/>
            <person name="Pratscher J."/>
        </authorList>
    </citation>
    <scope>NUCLEOTIDE SEQUENCE [LARGE SCALE GENOMIC DNA]</scope>
    <source>
        <strain evidence="2 3">TVC</strain>
    </source>
</reference>
<proteinExistence type="predicted"/>
<evidence type="ECO:0000313" key="2">
    <source>
        <dbReference type="EMBL" id="PNG25308.1"/>
    </source>
</evidence>
<evidence type="ECO:0000313" key="3">
    <source>
        <dbReference type="Proteomes" id="UP000236286"/>
    </source>
</evidence>
<protein>
    <submittedName>
        <fullName evidence="2">Uncharacterized protein</fullName>
    </submittedName>
</protein>
<organism evidence="2 3">
    <name type="scientific">Methylocella silvestris</name>
    <dbReference type="NCBI Taxonomy" id="199596"/>
    <lineage>
        <taxon>Bacteria</taxon>
        <taxon>Pseudomonadati</taxon>
        <taxon>Pseudomonadota</taxon>
        <taxon>Alphaproteobacteria</taxon>
        <taxon>Hyphomicrobiales</taxon>
        <taxon>Beijerinckiaceae</taxon>
        <taxon>Methylocella</taxon>
    </lineage>
</organism>
<gene>
    <name evidence="2" type="ORF">CR492_14240</name>
</gene>
<dbReference type="Proteomes" id="UP000236286">
    <property type="component" value="Unassembled WGS sequence"/>
</dbReference>
<comment type="caution">
    <text evidence="2">The sequence shown here is derived from an EMBL/GenBank/DDBJ whole genome shotgun (WGS) entry which is preliminary data.</text>
</comment>
<feature type="region of interest" description="Disordered" evidence="1">
    <location>
        <begin position="1"/>
        <end position="25"/>
    </location>
</feature>
<feature type="compositionally biased region" description="Basic and acidic residues" evidence="1">
    <location>
        <begin position="51"/>
        <end position="63"/>
    </location>
</feature>
<accession>A0A2J7TEW0</accession>
<feature type="compositionally biased region" description="Basic and acidic residues" evidence="1">
    <location>
        <begin position="15"/>
        <end position="25"/>
    </location>
</feature>
<name>A0A2J7TEW0_METSI</name>
<feature type="region of interest" description="Disordered" evidence="1">
    <location>
        <begin position="45"/>
        <end position="71"/>
    </location>
</feature>
<evidence type="ECO:0000256" key="1">
    <source>
        <dbReference type="SAM" id="MobiDB-lite"/>
    </source>
</evidence>